<evidence type="ECO:0000313" key="4">
    <source>
        <dbReference type="EMBL" id="OMH82307.1"/>
    </source>
</evidence>
<dbReference type="GO" id="GO:0005509">
    <property type="term" value="F:calcium ion binding"/>
    <property type="evidence" value="ECO:0007669"/>
    <property type="project" value="InterPro"/>
</dbReference>
<dbReference type="PANTHER" id="PTHR23048:SF0">
    <property type="entry name" value="CALMODULIN LIKE 3"/>
    <property type="match status" value="1"/>
</dbReference>
<feature type="domain" description="EF-hand" evidence="3">
    <location>
        <begin position="8"/>
        <end position="43"/>
    </location>
</feature>
<protein>
    <submittedName>
        <fullName evidence="4">Calmodulin</fullName>
    </submittedName>
</protein>
<dbReference type="GO" id="GO:0016460">
    <property type="term" value="C:myosin II complex"/>
    <property type="evidence" value="ECO:0007669"/>
    <property type="project" value="TreeGrafter"/>
</dbReference>
<keyword evidence="5" id="KW-1185">Reference proteome</keyword>
<evidence type="ECO:0000313" key="5">
    <source>
        <dbReference type="Proteomes" id="UP000188320"/>
    </source>
</evidence>
<dbReference type="InterPro" id="IPR002048">
    <property type="entry name" value="EF_hand_dom"/>
</dbReference>
<name>A0A1R1PMX3_ZANCU</name>
<reference evidence="5" key="1">
    <citation type="submission" date="2017-01" db="EMBL/GenBank/DDBJ databases">
        <authorList>
            <person name="Wang Y."/>
            <person name="White M."/>
            <person name="Kvist S."/>
            <person name="Moncalvo J.-M."/>
        </authorList>
    </citation>
    <scope>NUCLEOTIDE SEQUENCE [LARGE SCALE GENOMIC DNA]</scope>
    <source>
        <strain evidence="5">COL-18-3</strain>
    </source>
</reference>
<evidence type="ECO:0000259" key="3">
    <source>
        <dbReference type="PROSITE" id="PS50222"/>
    </source>
</evidence>
<dbReference type="PROSITE" id="PS50222">
    <property type="entry name" value="EF_HAND_2"/>
    <property type="match status" value="2"/>
</dbReference>
<dbReference type="SMART" id="SM00054">
    <property type="entry name" value="EFh"/>
    <property type="match status" value="2"/>
</dbReference>
<dbReference type="SUPFAM" id="SSF47473">
    <property type="entry name" value="EF-hand"/>
    <property type="match status" value="1"/>
</dbReference>
<dbReference type="Proteomes" id="UP000188320">
    <property type="component" value="Unassembled WGS sequence"/>
</dbReference>
<dbReference type="InterPro" id="IPR018247">
    <property type="entry name" value="EF_Hand_1_Ca_BS"/>
</dbReference>
<gene>
    <name evidence="4" type="ORF">AX774_g4207</name>
</gene>
<feature type="domain" description="EF-hand" evidence="3">
    <location>
        <begin position="116"/>
        <end position="148"/>
    </location>
</feature>
<evidence type="ECO:0000256" key="2">
    <source>
        <dbReference type="ARBA" id="ARBA00022837"/>
    </source>
</evidence>
<organism evidence="4 5">
    <name type="scientific">Zancudomyces culisetae</name>
    <name type="common">Gut fungus</name>
    <name type="synonym">Smittium culisetae</name>
    <dbReference type="NCBI Taxonomy" id="1213189"/>
    <lineage>
        <taxon>Eukaryota</taxon>
        <taxon>Fungi</taxon>
        <taxon>Fungi incertae sedis</taxon>
        <taxon>Zoopagomycota</taxon>
        <taxon>Kickxellomycotina</taxon>
        <taxon>Harpellomycetes</taxon>
        <taxon>Harpellales</taxon>
        <taxon>Legeriomycetaceae</taxon>
        <taxon>Zancudomyces</taxon>
    </lineage>
</organism>
<evidence type="ECO:0000256" key="1">
    <source>
        <dbReference type="ARBA" id="ARBA00022737"/>
    </source>
</evidence>
<dbReference type="InterPro" id="IPR050230">
    <property type="entry name" value="CALM/Myosin/TropC-like"/>
</dbReference>
<comment type="caution">
    <text evidence="4">The sequence shown here is derived from an EMBL/GenBank/DDBJ whole genome shotgun (WGS) entry which is preliminary data.</text>
</comment>
<dbReference type="OrthoDB" id="26525at2759"/>
<dbReference type="CDD" id="cd00051">
    <property type="entry name" value="EFh"/>
    <property type="match status" value="1"/>
</dbReference>
<keyword evidence="2" id="KW-0106">Calcium</keyword>
<dbReference type="EMBL" id="LSSK01000695">
    <property type="protein sequence ID" value="OMH82307.1"/>
    <property type="molecule type" value="Genomic_DNA"/>
</dbReference>
<proteinExistence type="predicted"/>
<keyword evidence="1" id="KW-0677">Repeat</keyword>
<dbReference type="PANTHER" id="PTHR23048">
    <property type="entry name" value="MYOSIN LIGHT CHAIN 1, 3"/>
    <property type="match status" value="1"/>
</dbReference>
<dbReference type="Pfam" id="PF13499">
    <property type="entry name" value="EF-hand_7"/>
    <property type="match status" value="1"/>
</dbReference>
<accession>A0A1R1PMX3</accession>
<dbReference type="FunFam" id="1.10.238.10:FF:000003">
    <property type="entry name" value="Calmodulin A"/>
    <property type="match status" value="1"/>
</dbReference>
<dbReference type="PROSITE" id="PS00018">
    <property type="entry name" value="EF_HAND_1"/>
    <property type="match status" value="1"/>
</dbReference>
<dbReference type="InterPro" id="IPR011992">
    <property type="entry name" value="EF-hand-dom_pair"/>
</dbReference>
<dbReference type="AlphaFoldDB" id="A0A1R1PMX3"/>
<sequence length="148" mass="16528">MPHGLSEKEVADYKEVFRLFDKENAGFITADGLGSVMGALQMSVPSRDELVRMIKANTNGQDKMNLDGFIAMITKRQDTVDDETRYTAAYEIFQDETNRISAGKLRAMLNGLGIELSEKDAAEMIHENDVSGDGSLSYEEFLKMLMTM</sequence>
<dbReference type="Gene3D" id="1.10.238.10">
    <property type="entry name" value="EF-hand"/>
    <property type="match status" value="2"/>
</dbReference>